<dbReference type="GeneID" id="19251452"/>
<dbReference type="SFLD" id="SFLDS00028">
    <property type="entry name" value="Proline_Racemase"/>
    <property type="match status" value="1"/>
</dbReference>
<evidence type="ECO:0000256" key="3">
    <source>
        <dbReference type="ARBA" id="ARBA00017880"/>
    </source>
</evidence>
<reference evidence="9 10" key="1">
    <citation type="journal article" date="2011" name="PLoS Genet.">
        <title>Genome sequencing and comparative transcriptomics of the model entomopathogenic fungi Metarhizium anisopliae and M. acridum.</title>
        <authorList>
            <person name="Gao Q."/>
            <person name="Jin K."/>
            <person name="Ying S.H."/>
            <person name="Zhang Y."/>
            <person name="Xiao G."/>
            <person name="Shang Y."/>
            <person name="Duan Z."/>
            <person name="Hu X."/>
            <person name="Xie X.Q."/>
            <person name="Zhou G."/>
            <person name="Peng G."/>
            <person name="Luo Z."/>
            <person name="Huang W."/>
            <person name="Wang B."/>
            <person name="Fang W."/>
            <person name="Wang S."/>
            <person name="Zhong Y."/>
            <person name="Ma L.J."/>
            <person name="St Leger R.J."/>
            <person name="Zhao G.P."/>
            <person name="Pei Y."/>
            <person name="Feng M.G."/>
            <person name="Xia Y."/>
            <person name="Wang C."/>
        </authorList>
    </citation>
    <scope>NUCLEOTIDE SEQUENCE [LARGE SCALE GENOMIC DNA]</scope>
    <source>
        <strain evidence="9 10">CQMa 102</strain>
    </source>
</reference>
<dbReference type="InParanoid" id="E9EB93"/>
<proteinExistence type="inferred from homology"/>
<feature type="compositionally biased region" description="Basic and acidic residues" evidence="7">
    <location>
        <begin position="588"/>
        <end position="600"/>
    </location>
</feature>
<protein>
    <recommendedName>
        <fullName evidence="3 6">Nitrogen permease regulator 3</fullName>
    </recommendedName>
    <alternativeName>
        <fullName evidence="5 6">Required for meiotic nuclear division protein 11</fullName>
    </alternativeName>
</protein>
<evidence type="ECO:0000256" key="4">
    <source>
        <dbReference type="ARBA" id="ARBA00025376"/>
    </source>
</evidence>
<feature type="domain" description="GATOR1 complex protein NPRL3 C-terminal HTH" evidence="8">
    <location>
        <begin position="1088"/>
        <end position="1148"/>
    </location>
</feature>
<evidence type="ECO:0000256" key="1">
    <source>
        <dbReference type="ARBA" id="ARBA00007529"/>
    </source>
</evidence>
<feature type="compositionally biased region" description="Polar residues" evidence="7">
    <location>
        <begin position="967"/>
        <end position="976"/>
    </location>
</feature>
<dbReference type="FunCoup" id="E9EB93">
    <property type="interactions" value="95"/>
</dbReference>
<sequence length="1154" mass="128242">MHIATNIECSNLDNLGLPWQASGYTGTYNRPIRVVGCHAEGEVGDVIVSGVPDVPGRSMSEKLQNFQESTDYLRHLLLNEPRGRASLNLNLLVRPCDPRADMGLIIMCNDSYAFMSGSNVICVTTVLLEIGMLPMTEPQTILTLDTAAGLVTVTAQCQAGKCKSVAFDNVPAFVAKLDFPVDVPGIGIVSVDVAWGGMWYGFVEAGALDLTVSNEHCRKLVALGDRVTKAIQSQFTPVHPDKPEMAGVCTVCITEPVAKESGCLRAKNTVIVPPSRLDRSPCGTATSARMAILYARGQLQVGEPFKHHSIIGTEFIGHIQHAAKVGAFDAIVPNISGRGWITSYKEIVLDATDPYPEGFRRAWLSVPEADHRDIYQAKRRANSDVHLGDVLAVNELGLFRRPSHATRRFYVSLLNGGSEGYVTYHGHQTPTTAMSSITSENFLAVALIINRSRDGPAFVFHHPPDVQPVTNHPEQPVESSDEDGDILLQRLAQPMSRDITATDGGGSKHRHHDGHLMTETGSQVVPWERVAGFPTRDLASILTPARSYHKKLFQLSLDPVHCISYPIHVPENGKWKRHKKSKKAKAPRQSEENLAPHETEPPTPSVVISSESAKDKDGKKDDLDEEKRSSMTMFNLVFILNPKKSEDKELVDALYHNVVKKVNKAYKYSQQHCEFIWKESKRILLAKDRAREDEKSMNALWKELLEMSSLAASVHDIYEAVSRNKIATLHLDTPSGVLTPSVQIPAPFFVSDLPADHDHSQHGLWLTTANSFLSHEQLDDPEFLDKNFALLLLEDEKKVVAELQADRDPTTVSMIEFARLAKPTMSFYQFGQSNVLTASQVRKYAQHFIFWRRAIAIPPLHARDVYMVSPNCDLSRLPRDAAEWQRAFPLAPPLPNFLSELSYAPRPYKTFCPSKPHRPLYLRMLAWLLRGGWVTQLCTFAYVVVWPEILYEVEYDMEAEELAAATAQDNNRNDSQPSPSPPSAAPPTTNQEPTTQDDLDPAAPLPGAGDEPSPKTRVPAPTSTAQHAAEMARLERIAMKAHREAADKATAHARKTPPLPTSRPSVNDSPHLVGLTPHIILDAKKATGKESRYLSAIARRLKDDKVKSAWSVMCKYFDGRCALERIALQEDMKRKETWTLLTAMSEYLLCTRHW</sequence>
<feature type="compositionally biased region" description="Basic and acidic residues" evidence="7">
    <location>
        <begin position="612"/>
        <end position="626"/>
    </location>
</feature>
<evidence type="ECO:0000259" key="8">
    <source>
        <dbReference type="Pfam" id="PF24064"/>
    </source>
</evidence>
<dbReference type="Gene3D" id="3.10.310.10">
    <property type="entry name" value="Diaminopimelate Epimerase, Chain A, domain 1"/>
    <property type="match status" value="2"/>
</dbReference>
<dbReference type="FunFam" id="3.10.310.10:FF:000005">
    <property type="entry name" value="Proline racemase"/>
    <property type="match status" value="1"/>
</dbReference>
<dbReference type="InterPro" id="IPR056603">
    <property type="entry name" value="HTH_NPRL3"/>
</dbReference>
<evidence type="ECO:0000256" key="7">
    <source>
        <dbReference type="SAM" id="MobiDB-lite"/>
    </source>
</evidence>
<feature type="region of interest" description="Disordered" evidence="7">
    <location>
        <begin position="1041"/>
        <end position="1071"/>
    </location>
</feature>
<keyword evidence="10" id="KW-1185">Reference proteome</keyword>
<dbReference type="AlphaFoldDB" id="E9EB93"/>
<evidence type="ECO:0000256" key="6">
    <source>
        <dbReference type="RuleBase" id="RU368069"/>
    </source>
</evidence>
<feature type="region of interest" description="Disordered" evidence="7">
    <location>
        <begin position="574"/>
        <end position="626"/>
    </location>
</feature>
<dbReference type="Pfam" id="PF05544">
    <property type="entry name" value="Pro_racemase"/>
    <property type="match status" value="1"/>
</dbReference>
<dbReference type="KEGG" id="maw:19251452"/>
<dbReference type="STRING" id="655827.E9EB93"/>
<accession>E9EB93</accession>
<evidence type="ECO:0000313" key="10">
    <source>
        <dbReference type="Proteomes" id="UP000002499"/>
    </source>
</evidence>
<organism evidence="10">
    <name type="scientific">Metarhizium acridum (strain CQMa 102)</name>
    <dbReference type="NCBI Taxonomy" id="655827"/>
    <lineage>
        <taxon>Eukaryota</taxon>
        <taxon>Fungi</taxon>
        <taxon>Dikarya</taxon>
        <taxon>Ascomycota</taxon>
        <taxon>Pezizomycotina</taxon>
        <taxon>Sordariomycetes</taxon>
        <taxon>Hypocreomycetidae</taxon>
        <taxon>Hypocreales</taxon>
        <taxon>Clavicipitaceae</taxon>
        <taxon>Metarhizium</taxon>
    </lineage>
</organism>
<keyword evidence="6" id="KW-0732">Signal</keyword>
<dbReference type="InterPro" id="IPR005365">
    <property type="entry name" value="Npr3"/>
</dbReference>
<dbReference type="EMBL" id="GL698538">
    <property type="protein sequence ID" value="EFY86826.1"/>
    <property type="molecule type" value="Genomic_DNA"/>
</dbReference>
<evidence type="ECO:0000256" key="5">
    <source>
        <dbReference type="ARBA" id="ARBA00030028"/>
    </source>
</evidence>
<dbReference type="GO" id="GO:0034198">
    <property type="term" value="P:cellular response to amino acid starvation"/>
    <property type="evidence" value="ECO:0007669"/>
    <property type="project" value="TreeGrafter"/>
</dbReference>
<gene>
    <name evidence="9" type="ORF">MAC_07141</name>
</gene>
<dbReference type="Pfam" id="PF03666">
    <property type="entry name" value="NPR3"/>
    <property type="match status" value="1"/>
</dbReference>
<dbReference type="eggNOG" id="KOG3830">
    <property type="taxonomic scope" value="Eukaryota"/>
</dbReference>
<comment type="function">
    <text evidence="4 6">Mediates inactivation of the TORC1 complex in response to amino acid starvation. Required for meiotic nuclear division.</text>
</comment>
<keyword evidence="6" id="KW-0469">Meiosis</keyword>
<dbReference type="Proteomes" id="UP000002499">
    <property type="component" value="Unassembled WGS sequence"/>
</dbReference>
<dbReference type="Pfam" id="PF24064">
    <property type="entry name" value="HTH_NPRL3"/>
    <property type="match status" value="1"/>
</dbReference>
<evidence type="ECO:0000313" key="9">
    <source>
        <dbReference type="EMBL" id="EFY86826.1"/>
    </source>
</evidence>
<comment type="subcellular location">
    <subcellularLocation>
        <location evidence="6">Vacuole membrane</location>
        <topology evidence="6">Peripheral membrane protein</topology>
    </subcellularLocation>
</comment>
<feature type="compositionally biased region" description="Basic residues" evidence="7">
    <location>
        <begin position="575"/>
        <end position="586"/>
    </location>
</feature>
<dbReference type="PANTHER" id="PTHR13153">
    <property type="entry name" value="CGTHBA PROTEIN -14 GENE PROTEIN"/>
    <property type="match status" value="1"/>
</dbReference>
<dbReference type="SUPFAM" id="SSF54506">
    <property type="entry name" value="Diaminopimelate epimerase-like"/>
    <property type="match status" value="1"/>
</dbReference>
<dbReference type="OrthoDB" id="18648at2759"/>
<dbReference type="InterPro" id="IPR008794">
    <property type="entry name" value="Pro_racemase_fam"/>
</dbReference>
<dbReference type="HOGENOM" id="CLU_276089_0_0_1"/>
<dbReference type="GO" id="GO:0010508">
    <property type="term" value="P:positive regulation of autophagy"/>
    <property type="evidence" value="ECO:0007669"/>
    <property type="project" value="TreeGrafter"/>
</dbReference>
<dbReference type="GO" id="GO:1904262">
    <property type="term" value="P:negative regulation of TORC1 signaling"/>
    <property type="evidence" value="ECO:0007669"/>
    <property type="project" value="TreeGrafter"/>
</dbReference>
<dbReference type="PANTHER" id="PTHR13153:SF5">
    <property type="entry name" value="GATOR COMPLEX PROTEIN NPRL3"/>
    <property type="match status" value="1"/>
</dbReference>
<feature type="region of interest" description="Disordered" evidence="7">
    <location>
        <begin position="966"/>
        <end position="1028"/>
    </location>
</feature>
<feature type="compositionally biased region" description="Basic and acidic residues" evidence="7">
    <location>
        <begin position="1041"/>
        <end position="1050"/>
    </location>
</feature>
<evidence type="ECO:0000256" key="2">
    <source>
        <dbReference type="ARBA" id="ARBA00010546"/>
    </source>
</evidence>
<comment type="similarity">
    <text evidence="2 6">Belongs to the NPR3 family.</text>
</comment>
<dbReference type="GO" id="GO:0005774">
    <property type="term" value="C:vacuolar membrane"/>
    <property type="evidence" value="ECO:0007669"/>
    <property type="project" value="UniProtKB-SubCell"/>
</dbReference>
<dbReference type="GO" id="GO:0038202">
    <property type="term" value="P:TORC1 signaling"/>
    <property type="evidence" value="ECO:0007669"/>
    <property type="project" value="TreeGrafter"/>
</dbReference>
<dbReference type="GO" id="GO:1990130">
    <property type="term" value="C:GATOR1 complex"/>
    <property type="evidence" value="ECO:0007669"/>
    <property type="project" value="TreeGrafter"/>
</dbReference>
<comment type="similarity">
    <text evidence="1">Belongs to the proline racemase family.</text>
</comment>
<name>E9EB93_METAQ</name>
<dbReference type="GO" id="GO:0051321">
    <property type="term" value="P:meiotic cell cycle"/>
    <property type="evidence" value="ECO:0007669"/>
    <property type="project" value="UniProtKB-UniRule"/>
</dbReference>